<dbReference type="Proteomes" id="UP001596312">
    <property type="component" value="Unassembled WGS sequence"/>
</dbReference>
<evidence type="ECO:0000313" key="1">
    <source>
        <dbReference type="EMBL" id="MFC6906776.1"/>
    </source>
</evidence>
<sequence>MSTNPADRVDSESEFDQAVIAHLYTTNPDVARWVENTLCGDHILTSILDTEGYTLDPTDAAAVELIATEIELWVIEVGGELPMAPTVDNESETST</sequence>
<protein>
    <submittedName>
        <fullName evidence="1">Uncharacterized protein</fullName>
    </submittedName>
</protein>
<dbReference type="EMBL" id="JBHSXQ010000005">
    <property type="protein sequence ID" value="MFC6906776.1"/>
    <property type="molecule type" value="Genomic_DNA"/>
</dbReference>
<comment type="caution">
    <text evidence="1">The sequence shown here is derived from an EMBL/GenBank/DDBJ whole genome shotgun (WGS) entry which is preliminary data.</text>
</comment>
<name>A0ABD5V7Q8_9EURY</name>
<gene>
    <name evidence="1" type="ORF">ACFQGH_16410</name>
</gene>
<evidence type="ECO:0000313" key="2">
    <source>
        <dbReference type="Proteomes" id="UP001596312"/>
    </source>
</evidence>
<reference evidence="1 2" key="1">
    <citation type="journal article" date="2019" name="Int. J. Syst. Evol. Microbiol.">
        <title>The Global Catalogue of Microorganisms (GCM) 10K type strain sequencing project: providing services to taxonomists for standard genome sequencing and annotation.</title>
        <authorList>
            <consortium name="The Broad Institute Genomics Platform"/>
            <consortium name="The Broad Institute Genome Sequencing Center for Infectious Disease"/>
            <person name="Wu L."/>
            <person name="Ma J."/>
        </authorList>
    </citation>
    <scope>NUCLEOTIDE SEQUENCE [LARGE SCALE GENOMIC DNA]</scope>
    <source>
        <strain evidence="1 2">CGMCC 1.3240</strain>
    </source>
</reference>
<keyword evidence="2" id="KW-1185">Reference proteome</keyword>
<organism evidence="1 2">
    <name type="scientific">Halalkalicoccus tibetensis</name>
    <dbReference type="NCBI Taxonomy" id="175632"/>
    <lineage>
        <taxon>Archaea</taxon>
        <taxon>Methanobacteriati</taxon>
        <taxon>Methanobacteriota</taxon>
        <taxon>Stenosarchaea group</taxon>
        <taxon>Halobacteria</taxon>
        <taxon>Halobacteriales</taxon>
        <taxon>Halococcaceae</taxon>
        <taxon>Halalkalicoccus</taxon>
    </lineage>
</organism>
<dbReference type="AlphaFoldDB" id="A0ABD5V7Q8"/>
<accession>A0ABD5V7Q8</accession>
<proteinExistence type="predicted"/>